<gene>
    <name evidence="2" type="ORF">FMEXI_2290</name>
</gene>
<evidence type="ECO:0000259" key="1">
    <source>
        <dbReference type="PROSITE" id="PS50181"/>
    </source>
</evidence>
<evidence type="ECO:0000313" key="3">
    <source>
        <dbReference type="Proteomes" id="UP000522262"/>
    </source>
</evidence>
<feature type="domain" description="F-box" evidence="1">
    <location>
        <begin position="685"/>
        <end position="732"/>
    </location>
</feature>
<dbReference type="SUPFAM" id="SSF81383">
    <property type="entry name" value="F-box domain"/>
    <property type="match status" value="1"/>
</dbReference>
<dbReference type="InterPro" id="IPR036047">
    <property type="entry name" value="F-box-like_dom_sf"/>
</dbReference>
<proteinExistence type="predicted"/>
<dbReference type="InterPro" id="IPR001810">
    <property type="entry name" value="F-box_dom"/>
</dbReference>
<name>A0A8H5N4U6_9HYPO</name>
<comment type="caution">
    <text evidence="2">The sequence shown here is derived from an EMBL/GenBank/DDBJ whole genome shotgun (WGS) entry which is preliminary data.</text>
</comment>
<organism evidence="2 3">
    <name type="scientific">Fusarium mexicanum</name>
    <dbReference type="NCBI Taxonomy" id="751941"/>
    <lineage>
        <taxon>Eukaryota</taxon>
        <taxon>Fungi</taxon>
        <taxon>Dikarya</taxon>
        <taxon>Ascomycota</taxon>
        <taxon>Pezizomycotina</taxon>
        <taxon>Sordariomycetes</taxon>
        <taxon>Hypocreomycetidae</taxon>
        <taxon>Hypocreales</taxon>
        <taxon>Nectriaceae</taxon>
        <taxon>Fusarium</taxon>
        <taxon>Fusarium fujikuroi species complex</taxon>
    </lineage>
</organism>
<reference evidence="2 3" key="1">
    <citation type="submission" date="2020-05" db="EMBL/GenBank/DDBJ databases">
        <title>Identification and distribution of gene clusters putatively required for synthesis of sphingolipid metabolism inhibitors in phylogenetically diverse species of the filamentous fungus Fusarium.</title>
        <authorList>
            <person name="Kim H.-S."/>
            <person name="Busman M."/>
            <person name="Brown D.W."/>
            <person name="Divon H."/>
            <person name="Uhlig S."/>
            <person name="Proctor R.H."/>
        </authorList>
    </citation>
    <scope>NUCLEOTIDE SEQUENCE [LARGE SCALE GENOMIC DNA]</scope>
    <source>
        <strain evidence="2 3">NRRL 53147</strain>
    </source>
</reference>
<sequence>MPNPNRFKPEDFGYYKNWGFAIYRTYYGPESDHHWDVLLQALRQQTPLSIGYYESDDGEELWRRDSTRHGYYKKKENYLASLDIFKSLFRMFPHEDPSHLEGLDINGIRQVCRKQHHEANQKMAGARFCFVLVADKAVLDGIARNEFVVKAVGYDWDRIQHGGWGWVRLKTGCLLELWEALLLADVQSTPIYYWMECDGPESDLENEIWLGDWSVPHLHVYSEAQTATEKSSFSPMSDKQWEVLLDCLQRQTRLAVGSYIDKDWTEEVMWQQDKGVSPVSQYKSQEEHKRDVKRLQELFYLETREDPSFGGLSVRQLRQVCVDDPPKSEETMAGFQFRYVLLADKAVFEAMEKGEFVVKVVAYDWEEGGEYWGWMRIPTGYLLDFWHALMRREDYVHTVIRFDGPEEDLEEYVWPGGINLDNTGNSSEVRLRNHYDGQKNGFVVDSFNRQIPTNTRYITRMASTGRNAWCAICGVTLESHIIRLRLMWPQGFSTYDPDVVCDADVEWLDQVHVLGYNPLAISSSKFYVSDVAIIGRGIDLATETRTDPAFADVEVRTLRVYRNDKGPERVVPFHWKCYKTLALYLTGTSDTTRIRKGALYRALDRFSVVRTFQRQASLSEYRCLSLDYGDANQAQKDYWECIPGQEYTVFSPQCQEGIKYDIAMCISGPEFEKPPHYHYEARREPNPLTELPETIIFGISEFLDNQSLINLFCTSLETYSNLRNNDSFWKRRIITHLPYFFELHEYLKEQSEGLDNRDFRKVFLWADAASKPRSGVTRLLFPVANRRRIWNVCEQIEELYNQEPRQKDPSKRHLGRQVHKSERQVIGDTGEPGLYFRSANFIQNWSESLCPWTLDLFWNSDGDLSGIAVTFRQDQRIFGHESPEVGAVQTTVSFAGGVWIKGFVFHIYASSALRSWRACSWNYSSCKGITLHLTDGSEHTYGQDGEHLLRMPFAAAENMTIVGMKGTLTAATNGGNFSREPLKHRDQEVTCWNPVNCMFKNLISPTDDLKLNLCKGRVRNFDRWHCLVPLNTLVLANNTNELSQIRSISAYLIRDPICFNIWNNHCCDVGNLRVTTDTETHSLRDMDDDGSTWPEQRWDTFQIDGPGGEIIEEVIVHHALFRDPSPKAIEICTNRGRSVIWGVDMERGERGGETNKPCPPNMSHRLATHLRPDDGFAIVGFAMGCGKVFGRWHSDEYHIERSKSPDCHSYSRRLKDWGEDYIDEKASWGPWTKEQYERRNKSTIHTGMSKFGIITKRITDGPKRGI</sequence>
<dbReference type="PROSITE" id="PS50181">
    <property type="entry name" value="FBOX"/>
    <property type="match status" value="1"/>
</dbReference>
<evidence type="ECO:0000313" key="2">
    <source>
        <dbReference type="EMBL" id="KAF5553641.1"/>
    </source>
</evidence>
<dbReference type="AlphaFoldDB" id="A0A8H5N4U6"/>
<dbReference type="Proteomes" id="UP000522262">
    <property type="component" value="Unassembled WGS sequence"/>
</dbReference>
<protein>
    <recommendedName>
        <fullName evidence="1">F-box domain-containing protein</fullName>
    </recommendedName>
</protein>
<dbReference type="EMBL" id="JAAOAM010000051">
    <property type="protein sequence ID" value="KAF5553641.1"/>
    <property type="molecule type" value="Genomic_DNA"/>
</dbReference>
<accession>A0A8H5N4U6</accession>
<keyword evidence="3" id="KW-1185">Reference proteome</keyword>